<dbReference type="eggNOG" id="ENOG5033ARW">
    <property type="taxonomic scope" value="Bacteria"/>
</dbReference>
<organism evidence="1 2">
    <name type="scientific">Thermosediminibacter oceani (strain ATCC BAA-1034 / DSM 16646 / JW/IW-1228P)</name>
    <dbReference type="NCBI Taxonomy" id="555079"/>
    <lineage>
        <taxon>Bacteria</taxon>
        <taxon>Bacillati</taxon>
        <taxon>Bacillota</taxon>
        <taxon>Clostridia</taxon>
        <taxon>Thermosediminibacterales</taxon>
        <taxon>Thermosediminibacteraceae</taxon>
        <taxon>Thermosediminibacter</taxon>
    </lineage>
</organism>
<dbReference type="HOGENOM" id="CLU_192059_1_0_9"/>
<accession>D9RYR2</accession>
<dbReference type="Proteomes" id="UP000000272">
    <property type="component" value="Chromosome"/>
</dbReference>
<keyword evidence="2" id="KW-1185">Reference proteome</keyword>
<dbReference type="AlphaFoldDB" id="D9RYR2"/>
<protein>
    <recommendedName>
        <fullName evidence="3">DUF2281 domain-containing protein</fullName>
    </recommendedName>
</protein>
<reference evidence="1 2" key="1">
    <citation type="journal article" date="2010" name="Stand. Genomic Sci.">
        <title>Complete genome sequence of Thermosediminibacter oceani type strain (JW/IW-1228P).</title>
        <authorList>
            <person name="Pitluck S."/>
            <person name="Yasawong M."/>
            <person name="Munk C."/>
            <person name="Nolan M."/>
            <person name="Lapidus A."/>
            <person name="Lucas S."/>
            <person name="Glavina Del Rio T."/>
            <person name="Tice H."/>
            <person name="Cheng J.F."/>
            <person name="Bruce D."/>
            <person name="Detter C."/>
            <person name="Tapia R."/>
            <person name="Han C."/>
            <person name="Goodwin L."/>
            <person name="Liolios K."/>
            <person name="Ivanova N."/>
            <person name="Mavromatis K."/>
            <person name="Mikhailova N."/>
            <person name="Pati A."/>
            <person name="Chen A."/>
            <person name="Palaniappan K."/>
            <person name="Land M."/>
            <person name="Hauser L."/>
            <person name="Chang Y.J."/>
            <person name="Jeffries C.D."/>
            <person name="Rohde M."/>
            <person name="Spring S."/>
            <person name="Sikorski J."/>
            <person name="Goker M."/>
            <person name="Woyke T."/>
            <person name="Bristow J."/>
            <person name="Eisen J.A."/>
            <person name="Markowitz V."/>
            <person name="Hugenholtz P."/>
            <person name="Kyrpides N.C."/>
            <person name="Klenk H.P."/>
        </authorList>
    </citation>
    <scope>NUCLEOTIDE SEQUENCE [LARGE SCALE GENOMIC DNA]</scope>
    <source>
        <strain evidence="2">ATCC BAA-1034 / DSM 16646 / JW/IW-1228P</strain>
    </source>
</reference>
<dbReference type="EMBL" id="CP002131">
    <property type="protein sequence ID" value="ADL08486.1"/>
    <property type="molecule type" value="Genomic_DNA"/>
</dbReference>
<dbReference type="KEGG" id="toc:Toce_1752"/>
<name>D9RYR2_THEOJ</name>
<evidence type="ECO:0008006" key="3">
    <source>
        <dbReference type="Google" id="ProtNLM"/>
    </source>
</evidence>
<dbReference type="OrthoDB" id="1730210at2"/>
<proteinExistence type="predicted"/>
<sequence>MSLAEKFLKEFNELTEERKREVIDFIEFLKAKDKKELEKFMDSIIEENRQAFKELC</sequence>
<evidence type="ECO:0000313" key="1">
    <source>
        <dbReference type="EMBL" id="ADL08486.1"/>
    </source>
</evidence>
<evidence type="ECO:0000313" key="2">
    <source>
        <dbReference type="Proteomes" id="UP000000272"/>
    </source>
</evidence>
<dbReference type="RefSeq" id="WP_013276508.1">
    <property type="nucleotide sequence ID" value="NC_014377.1"/>
</dbReference>
<dbReference type="STRING" id="555079.Toce_1752"/>
<gene>
    <name evidence="1" type="ordered locus">Toce_1752</name>
</gene>